<dbReference type="GO" id="GO:0015293">
    <property type="term" value="F:symporter activity"/>
    <property type="evidence" value="ECO:0007669"/>
    <property type="project" value="InterPro"/>
</dbReference>
<feature type="transmembrane region" description="Helical" evidence="7">
    <location>
        <begin position="417"/>
        <end position="438"/>
    </location>
</feature>
<gene>
    <name evidence="8" type="ORF">IQ249_11605</name>
</gene>
<keyword evidence="6 7" id="KW-0472">Membrane</keyword>
<comment type="subcellular location">
    <subcellularLocation>
        <location evidence="1">Cell membrane</location>
        <topology evidence="1">Multi-pass membrane protein</topology>
    </subcellularLocation>
</comment>
<evidence type="ECO:0000256" key="1">
    <source>
        <dbReference type="ARBA" id="ARBA00004651"/>
    </source>
</evidence>
<feature type="transmembrane region" description="Helical" evidence="7">
    <location>
        <begin position="200"/>
        <end position="219"/>
    </location>
</feature>
<reference evidence="8" key="1">
    <citation type="submission" date="2020-10" db="EMBL/GenBank/DDBJ databases">
        <authorList>
            <person name="Castelo-Branco R."/>
            <person name="Eusebio N."/>
            <person name="Adriana R."/>
            <person name="Vieira A."/>
            <person name="Brugerolle De Fraissinette N."/>
            <person name="Rezende De Castro R."/>
            <person name="Schneider M.P."/>
            <person name="Vasconcelos V."/>
            <person name="Leao P.N."/>
        </authorList>
    </citation>
    <scope>NUCLEOTIDE SEQUENCE</scope>
    <source>
        <strain evidence="8">LEGE 07157</strain>
    </source>
</reference>
<sequence>MSDASTSNLNPPAAPKREKLNFSTKLAYGSGDMGPAITANVLVFFLLYFFTNVAGLPAGLAGSILAIGKIADAINDPIMGIMSDRTRSRWGRRLPWMIWGALPFGLLFFLQFLVPQFSSDDGVNNWLLFAYYVFIAILFNIAYTAVNLPYTALTPELTQDYNERTSLNSFRMAFSIGGSILSLILAQIIFAIYPDNPAKQYWVLGLLCSAISIIAIFWCALRIQERGKEPILNGRQKRILGIILIGLGGFAIAFGIGKTVAESFNITSLIGILLGLQLIPCGLTLFFSKSEAHLLYRPAKANATPTETTPSLPFLEQLRIAFQNKPFLYVIGIYLCSWLAVQLTGSILIYFVVSWMGMSEATFPQVAIAVQGTALIMLFIWKAVSDRVGKKAVYFMGTAIWIIAQGGLFLLQPGQILQMYVLAVLAGFGVSVAYLIPWSMIPDVIELDELNTGQRREGIFYGFMVLLQKFGLALALWIVGIALELSQFIERPPGGEIPIQPDSALLAIRVAIGPLPTVILIGGLILAYFYPITRDVHAQILLQLQERREKNSDD</sequence>
<feature type="transmembrane region" description="Helical" evidence="7">
    <location>
        <begin position="170"/>
        <end position="194"/>
    </location>
</feature>
<dbReference type="Pfam" id="PF13347">
    <property type="entry name" value="MFS_2"/>
    <property type="match status" value="2"/>
</dbReference>
<feature type="transmembrane region" description="Helical" evidence="7">
    <location>
        <begin position="503"/>
        <end position="530"/>
    </location>
</feature>
<dbReference type="SUPFAM" id="SSF103473">
    <property type="entry name" value="MFS general substrate transporter"/>
    <property type="match status" value="1"/>
</dbReference>
<dbReference type="Proteomes" id="UP000654482">
    <property type="component" value="Unassembled WGS sequence"/>
</dbReference>
<feature type="transmembrane region" description="Helical" evidence="7">
    <location>
        <begin position="96"/>
        <end position="114"/>
    </location>
</feature>
<feature type="transmembrane region" description="Helical" evidence="7">
    <location>
        <begin position="459"/>
        <end position="483"/>
    </location>
</feature>
<evidence type="ECO:0000256" key="7">
    <source>
        <dbReference type="SAM" id="Phobius"/>
    </source>
</evidence>
<accession>A0A8J7JAT9</accession>
<feature type="transmembrane region" description="Helical" evidence="7">
    <location>
        <begin position="393"/>
        <end position="411"/>
    </location>
</feature>
<feature type="transmembrane region" description="Helical" evidence="7">
    <location>
        <begin position="126"/>
        <end position="150"/>
    </location>
</feature>
<protein>
    <submittedName>
        <fullName evidence="8">MFS transporter</fullName>
    </submittedName>
</protein>
<dbReference type="AlphaFoldDB" id="A0A8J7JAT9"/>
<keyword evidence="3" id="KW-1003">Cell membrane</keyword>
<dbReference type="EMBL" id="JADEWZ010000015">
    <property type="protein sequence ID" value="MBE9116545.1"/>
    <property type="molecule type" value="Genomic_DNA"/>
</dbReference>
<evidence type="ECO:0000313" key="8">
    <source>
        <dbReference type="EMBL" id="MBE9116545.1"/>
    </source>
</evidence>
<feature type="transmembrane region" description="Helical" evidence="7">
    <location>
        <begin position="327"/>
        <end position="351"/>
    </location>
</feature>
<evidence type="ECO:0000256" key="2">
    <source>
        <dbReference type="ARBA" id="ARBA00022448"/>
    </source>
</evidence>
<dbReference type="InterPro" id="IPR039672">
    <property type="entry name" value="MFS_2"/>
</dbReference>
<dbReference type="PROSITE" id="PS00872">
    <property type="entry name" value="NA_GALACTOSIDE_SYMP"/>
    <property type="match status" value="1"/>
</dbReference>
<feature type="transmembrane region" description="Helical" evidence="7">
    <location>
        <begin position="239"/>
        <end position="257"/>
    </location>
</feature>
<dbReference type="GO" id="GO:0005886">
    <property type="term" value="C:plasma membrane"/>
    <property type="evidence" value="ECO:0007669"/>
    <property type="project" value="UniProtKB-SubCell"/>
</dbReference>
<dbReference type="InterPro" id="IPR036259">
    <property type="entry name" value="MFS_trans_sf"/>
</dbReference>
<evidence type="ECO:0000256" key="3">
    <source>
        <dbReference type="ARBA" id="ARBA00022475"/>
    </source>
</evidence>
<evidence type="ECO:0000256" key="4">
    <source>
        <dbReference type="ARBA" id="ARBA00022692"/>
    </source>
</evidence>
<keyword evidence="2" id="KW-0813">Transport</keyword>
<evidence type="ECO:0000256" key="6">
    <source>
        <dbReference type="ARBA" id="ARBA00023136"/>
    </source>
</evidence>
<dbReference type="RefSeq" id="WP_194029634.1">
    <property type="nucleotide sequence ID" value="NZ_JADEWZ010000015.1"/>
</dbReference>
<name>A0A8J7JAT9_9CYAN</name>
<dbReference type="CDD" id="cd17332">
    <property type="entry name" value="MFS_MelB_like"/>
    <property type="match status" value="1"/>
</dbReference>
<feature type="transmembrane region" description="Helical" evidence="7">
    <location>
        <begin position="363"/>
        <end position="381"/>
    </location>
</feature>
<keyword evidence="4 7" id="KW-0812">Transmembrane</keyword>
<comment type="caution">
    <text evidence="8">The sequence shown here is derived from an EMBL/GenBank/DDBJ whole genome shotgun (WGS) entry which is preliminary data.</text>
</comment>
<dbReference type="Gene3D" id="1.20.1250.20">
    <property type="entry name" value="MFS general substrate transporter like domains"/>
    <property type="match status" value="2"/>
</dbReference>
<dbReference type="PANTHER" id="PTHR11328">
    <property type="entry name" value="MAJOR FACILITATOR SUPERFAMILY DOMAIN-CONTAINING PROTEIN"/>
    <property type="match status" value="1"/>
</dbReference>
<evidence type="ECO:0000313" key="9">
    <source>
        <dbReference type="Proteomes" id="UP000654482"/>
    </source>
</evidence>
<dbReference type="InterPro" id="IPR018043">
    <property type="entry name" value="Na/Gal_symport_CS"/>
</dbReference>
<dbReference type="GO" id="GO:0008643">
    <property type="term" value="P:carbohydrate transport"/>
    <property type="evidence" value="ECO:0007669"/>
    <property type="project" value="InterPro"/>
</dbReference>
<evidence type="ECO:0000256" key="5">
    <source>
        <dbReference type="ARBA" id="ARBA00022989"/>
    </source>
</evidence>
<proteinExistence type="predicted"/>
<keyword evidence="5 7" id="KW-1133">Transmembrane helix</keyword>
<feature type="transmembrane region" description="Helical" evidence="7">
    <location>
        <begin position="263"/>
        <end position="287"/>
    </location>
</feature>
<dbReference type="GO" id="GO:0006814">
    <property type="term" value="P:sodium ion transport"/>
    <property type="evidence" value="ECO:0007669"/>
    <property type="project" value="InterPro"/>
</dbReference>
<dbReference type="PANTHER" id="PTHR11328:SF24">
    <property type="entry name" value="MAJOR FACILITATOR SUPERFAMILY (MFS) PROFILE DOMAIN-CONTAINING PROTEIN"/>
    <property type="match status" value="1"/>
</dbReference>
<dbReference type="FunFam" id="1.20.1250.20:FF:000183">
    <property type="entry name" value="sodium-dependent lysophosphatidylcholine symporter 1 isoform X2"/>
    <property type="match status" value="1"/>
</dbReference>
<organism evidence="8 9">
    <name type="scientific">Lusitaniella coriacea LEGE 07157</name>
    <dbReference type="NCBI Taxonomy" id="945747"/>
    <lineage>
        <taxon>Bacteria</taxon>
        <taxon>Bacillati</taxon>
        <taxon>Cyanobacteriota</taxon>
        <taxon>Cyanophyceae</taxon>
        <taxon>Spirulinales</taxon>
        <taxon>Lusitaniellaceae</taxon>
        <taxon>Lusitaniella</taxon>
    </lineage>
</organism>
<keyword evidence="9" id="KW-1185">Reference proteome</keyword>